<feature type="compositionally biased region" description="Low complexity" evidence="1">
    <location>
        <begin position="165"/>
        <end position="185"/>
    </location>
</feature>
<evidence type="ECO:0000313" key="3">
    <source>
        <dbReference type="Proteomes" id="UP000198889"/>
    </source>
</evidence>
<sequence length="222" mass="23754">MDNEPMKHLKIVDGAWAGYTGILGRFEFVEGVSVLKLHRCDRDLLASVANFVELEDDGGETPAGVTHRLATEAQLRAPVAAPLARQTETDKKAEAIMAAAAANKAPTEFHTKPELEAVADKSGIKGLRAIGDKWNVKSRSIPILIEMILDAQAKFILKRDQRMQSEPAPATEPAPVETPASAPAAEVEEDFTEAQIETTEVSLEEAAATGNLAAAISDDGQE</sequence>
<evidence type="ECO:0000256" key="1">
    <source>
        <dbReference type="SAM" id="MobiDB-lite"/>
    </source>
</evidence>
<dbReference type="AlphaFoldDB" id="A0A1G4UPT0"/>
<organism evidence="2 3">
    <name type="scientific">Ancylobacter rudongensis</name>
    <dbReference type="NCBI Taxonomy" id="177413"/>
    <lineage>
        <taxon>Bacteria</taxon>
        <taxon>Pseudomonadati</taxon>
        <taxon>Pseudomonadota</taxon>
        <taxon>Alphaproteobacteria</taxon>
        <taxon>Hyphomicrobiales</taxon>
        <taxon>Xanthobacteraceae</taxon>
        <taxon>Ancylobacter</taxon>
    </lineage>
</organism>
<reference evidence="3" key="1">
    <citation type="submission" date="2016-10" db="EMBL/GenBank/DDBJ databases">
        <authorList>
            <person name="Varghese N."/>
            <person name="Submissions S."/>
        </authorList>
    </citation>
    <scope>NUCLEOTIDE SEQUENCE [LARGE SCALE GENOMIC DNA]</scope>
    <source>
        <strain evidence="3">CGMCC 1.1761</strain>
    </source>
</reference>
<gene>
    <name evidence="2" type="ORF">SAMN05660859_0073</name>
</gene>
<evidence type="ECO:0000313" key="2">
    <source>
        <dbReference type="EMBL" id="SCW95640.1"/>
    </source>
</evidence>
<feature type="region of interest" description="Disordered" evidence="1">
    <location>
        <begin position="162"/>
        <end position="189"/>
    </location>
</feature>
<dbReference type="Proteomes" id="UP000198889">
    <property type="component" value="Unassembled WGS sequence"/>
</dbReference>
<name>A0A1G4UPT0_9HYPH</name>
<accession>A0A1G4UPT0</accession>
<dbReference type="STRING" id="177413.SAMN05660859_0073"/>
<proteinExistence type="predicted"/>
<protein>
    <submittedName>
        <fullName evidence="2">Uncharacterized protein</fullName>
    </submittedName>
</protein>
<keyword evidence="3" id="KW-1185">Reference proteome</keyword>
<dbReference type="EMBL" id="FMTP01000010">
    <property type="protein sequence ID" value="SCW95640.1"/>
    <property type="molecule type" value="Genomic_DNA"/>
</dbReference>